<dbReference type="OrthoDB" id="9781059at2"/>
<keyword evidence="5" id="KW-0238">DNA-binding</keyword>
<dbReference type="Pfam" id="PF04397">
    <property type="entry name" value="LytTR"/>
    <property type="match status" value="1"/>
</dbReference>
<feature type="signal peptide" evidence="3">
    <location>
        <begin position="1"/>
        <end position="23"/>
    </location>
</feature>
<feature type="transmembrane region" description="Helical" evidence="2">
    <location>
        <begin position="297"/>
        <end position="314"/>
    </location>
</feature>
<dbReference type="PROSITE" id="PS50930">
    <property type="entry name" value="HTH_LYTTR"/>
    <property type="match status" value="1"/>
</dbReference>
<dbReference type="EMBL" id="QNRT01000002">
    <property type="protein sequence ID" value="RBP51146.1"/>
    <property type="molecule type" value="Genomic_DNA"/>
</dbReference>
<dbReference type="SMART" id="SM00850">
    <property type="entry name" value="LytTR"/>
    <property type="match status" value="1"/>
</dbReference>
<dbReference type="GO" id="GO:0000156">
    <property type="term" value="F:phosphorelay response regulator activity"/>
    <property type="evidence" value="ECO:0007669"/>
    <property type="project" value="InterPro"/>
</dbReference>
<keyword evidence="1" id="KW-0902">Two-component regulatory system</keyword>
<evidence type="ECO:0000313" key="6">
    <source>
        <dbReference type="Proteomes" id="UP000253083"/>
    </source>
</evidence>
<evidence type="ECO:0000313" key="5">
    <source>
        <dbReference type="EMBL" id="RBP51146.1"/>
    </source>
</evidence>
<dbReference type="AlphaFoldDB" id="A0A395JK46"/>
<accession>A0A395JK46</accession>
<keyword evidence="3" id="KW-0732">Signal</keyword>
<keyword evidence="2" id="KW-0812">Transmembrane</keyword>
<keyword evidence="2" id="KW-0472">Membrane</keyword>
<feature type="transmembrane region" description="Helical" evidence="2">
    <location>
        <begin position="244"/>
        <end position="265"/>
    </location>
</feature>
<dbReference type="GO" id="GO:0003677">
    <property type="term" value="F:DNA binding"/>
    <property type="evidence" value="ECO:0007669"/>
    <property type="project" value="UniProtKB-KW"/>
</dbReference>
<evidence type="ECO:0000256" key="1">
    <source>
        <dbReference type="ARBA" id="ARBA00023012"/>
    </source>
</evidence>
<dbReference type="InterPro" id="IPR007492">
    <property type="entry name" value="LytTR_DNA-bd_dom"/>
</dbReference>
<dbReference type="Gene3D" id="2.40.50.1020">
    <property type="entry name" value="LytTr DNA-binding domain"/>
    <property type="match status" value="1"/>
</dbReference>
<dbReference type="Proteomes" id="UP000253083">
    <property type="component" value="Unassembled WGS sequence"/>
</dbReference>
<keyword evidence="6" id="KW-1185">Reference proteome</keyword>
<evidence type="ECO:0000256" key="3">
    <source>
        <dbReference type="SAM" id="SignalP"/>
    </source>
</evidence>
<feature type="transmembrane region" description="Helical" evidence="2">
    <location>
        <begin position="346"/>
        <end position="367"/>
    </location>
</feature>
<name>A0A395JK46_9GAMM</name>
<dbReference type="InterPro" id="IPR046947">
    <property type="entry name" value="LytR-like"/>
</dbReference>
<proteinExistence type="predicted"/>
<protein>
    <submittedName>
        <fullName evidence="5">LytTr DNA-binding domain-containing protein</fullName>
    </submittedName>
</protein>
<dbReference type="PANTHER" id="PTHR37299:SF1">
    <property type="entry name" value="STAGE 0 SPORULATION PROTEIN A HOMOLOG"/>
    <property type="match status" value="1"/>
</dbReference>
<evidence type="ECO:0000256" key="2">
    <source>
        <dbReference type="SAM" id="Phobius"/>
    </source>
</evidence>
<reference evidence="5 6" key="1">
    <citation type="submission" date="2018-06" db="EMBL/GenBank/DDBJ databases">
        <title>Genomic Encyclopedia of Type Strains, Phase IV (KMG-IV): sequencing the most valuable type-strain genomes for metagenomic binning, comparative biology and taxonomic classification.</title>
        <authorList>
            <person name="Goeker M."/>
        </authorList>
    </citation>
    <scope>NUCLEOTIDE SEQUENCE [LARGE SCALE GENOMIC DNA]</scope>
    <source>
        <strain evidence="5 6">DSM 24032</strain>
    </source>
</reference>
<dbReference type="RefSeq" id="WP_113953940.1">
    <property type="nucleotide sequence ID" value="NZ_QNRT01000002.1"/>
</dbReference>
<dbReference type="PANTHER" id="PTHR37299">
    <property type="entry name" value="TRANSCRIPTIONAL REGULATOR-RELATED"/>
    <property type="match status" value="1"/>
</dbReference>
<feature type="transmembrane region" description="Helical" evidence="2">
    <location>
        <begin position="210"/>
        <end position="232"/>
    </location>
</feature>
<evidence type="ECO:0000259" key="4">
    <source>
        <dbReference type="PROSITE" id="PS50930"/>
    </source>
</evidence>
<sequence>MIKHLASSLWLILAFGGVPPTTAAQTLGTIDENVIVCPDTGANEVLPDFGSTLCHVADFYSIAPADHSLWIRRIVTLDQAQLSQPLPIGLFISGKVASYSYVNDHLVGQNGEPGTNKASEIPGSMDAVWYVPKNFLRVGENHLDLRISSHHGYFELAYPLHYLGLAPYASPTDTLLNHYWKTLLPLGVLILGLLYSGVLAVKQETKMPHFLLPAMALFTSIQLCAEVIRGLVAYPYPAHDIRLMIILICSLCFGLSLLAHVLITLRAPYPKASFGVAASATILVLIVAPGFDHKSALALGVPCVFSLAVAVYNVSRNTPGAWAIAAGVGLFLVAILMSPGEFLDTYYFYLVAALILFLFIQHSSVITRAREQRSAEKARADKLQFIVDQNRLDTDSPTLSIKSANKTELISINDIAYCKGAGDYVELVLDSGQRVLHNDKLNDLEETLPSTFTRVHRSYIVNTTKIVSIERKPSGTGAIELSNHDTIPVSRRIMPSVRERLVAV</sequence>
<gene>
    <name evidence="5" type="ORF">DFR28_102565</name>
</gene>
<feature type="transmembrane region" description="Helical" evidence="2">
    <location>
        <begin position="179"/>
        <end position="198"/>
    </location>
</feature>
<feature type="domain" description="HTH LytTR-type" evidence="4">
    <location>
        <begin position="399"/>
        <end position="503"/>
    </location>
</feature>
<comment type="caution">
    <text evidence="5">The sequence shown here is derived from an EMBL/GenBank/DDBJ whole genome shotgun (WGS) entry which is preliminary data.</text>
</comment>
<feature type="chain" id="PRO_5017471442" evidence="3">
    <location>
        <begin position="24"/>
        <end position="504"/>
    </location>
</feature>
<keyword evidence="2" id="KW-1133">Transmembrane helix</keyword>
<organism evidence="5 6">
    <name type="scientific">Arenicella xantha</name>
    <dbReference type="NCBI Taxonomy" id="644221"/>
    <lineage>
        <taxon>Bacteria</taxon>
        <taxon>Pseudomonadati</taxon>
        <taxon>Pseudomonadota</taxon>
        <taxon>Gammaproteobacteria</taxon>
        <taxon>Arenicellales</taxon>
        <taxon>Arenicellaceae</taxon>
        <taxon>Arenicella</taxon>
    </lineage>
</organism>
<feature type="transmembrane region" description="Helical" evidence="2">
    <location>
        <begin position="272"/>
        <end position="291"/>
    </location>
</feature>
<dbReference type="InParanoid" id="A0A395JK46"/>
<feature type="transmembrane region" description="Helical" evidence="2">
    <location>
        <begin position="321"/>
        <end position="340"/>
    </location>
</feature>